<reference evidence="1" key="1">
    <citation type="submission" date="2021-06" db="EMBL/GenBank/DDBJ databases">
        <authorList>
            <person name="Kallberg Y."/>
            <person name="Tangrot J."/>
            <person name="Rosling A."/>
        </authorList>
    </citation>
    <scope>NUCLEOTIDE SEQUENCE</scope>
    <source>
        <strain evidence="1">AU212A</strain>
    </source>
</reference>
<dbReference type="Proteomes" id="UP000789860">
    <property type="component" value="Unassembled WGS sequence"/>
</dbReference>
<keyword evidence="2" id="KW-1185">Reference proteome</keyword>
<protein>
    <submittedName>
        <fullName evidence="1">8132_t:CDS:1</fullName>
    </submittedName>
</protein>
<dbReference type="EMBL" id="CAJVPM010003374">
    <property type="protein sequence ID" value="CAG8500574.1"/>
    <property type="molecule type" value="Genomic_DNA"/>
</dbReference>
<evidence type="ECO:0000313" key="2">
    <source>
        <dbReference type="Proteomes" id="UP000789860"/>
    </source>
</evidence>
<proteinExistence type="predicted"/>
<organism evidence="1 2">
    <name type="scientific">Scutellospora calospora</name>
    <dbReference type="NCBI Taxonomy" id="85575"/>
    <lineage>
        <taxon>Eukaryota</taxon>
        <taxon>Fungi</taxon>
        <taxon>Fungi incertae sedis</taxon>
        <taxon>Mucoromycota</taxon>
        <taxon>Glomeromycotina</taxon>
        <taxon>Glomeromycetes</taxon>
        <taxon>Diversisporales</taxon>
        <taxon>Gigasporaceae</taxon>
        <taxon>Scutellospora</taxon>
    </lineage>
</organism>
<gene>
    <name evidence="1" type="ORF">SCALOS_LOCUS3223</name>
</gene>
<evidence type="ECO:0000313" key="1">
    <source>
        <dbReference type="EMBL" id="CAG8500574.1"/>
    </source>
</evidence>
<name>A0ACA9KYB8_9GLOM</name>
<accession>A0ACA9KYB8</accession>
<comment type="caution">
    <text evidence="1">The sequence shown here is derived from an EMBL/GenBank/DDBJ whole genome shotgun (WGS) entry which is preliminary data.</text>
</comment>
<sequence>ELYNIRLYEHNVFEHLFNGSIGAPVIEKLQNGAKVALEYPNSDFYGADIFTPKSYGNITFVECNIFERLPFPDEEFDYVYSRNGFHFFRNDTFQGFLSEILRILKPGGWFEVTLTSKHVFDGGPAFSFWNSSWFWWFKSNNINTDFIIYLEDYLQKTQKIECIEHQTVKIFMGNGNHEIGEFSGEVFLFLLKELKEILLPFIGISSTKYQDLVKEIEIEFKSGKSKSYFYGHRIFGKKKDLEKLIY</sequence>
<feature type="non-terminal residue" evidence="1">
    <location>
        <position position="1"/>
    </location>
</feature>